<dbReference type="AlphaFoldDB" id="A0A0B2WFV1"/>
<dbReference type="HOGENOM" id="CLU_1578732_0_0_1"/>
<protein>
    <submittedName>
        <fullName evidence="1">Uncharacterized protein</fullName>
    </submittedName>
</protein>
<evidence type="ECO:0000313" key="1">
    <source>
        <dbReference type="EMBL" id="KHN94831.1"/>
    </source>
</evidence>
<name>A0A0B2WFV1_METAS</name>
<proteinExistence type="predicted"/>
<dbReference type="RefSeq" id="XP_040675897.1">
    <property type="nucleotide sequence ID" value="XM_040826048.1"/>
</dbReference>
<evidence type="ECO:0000313" key="2">
    <source>
        <dbReference type="Proteomes" id="UP000030816"/>
    </source>
</evidence>
<dbReference type="Proteomes" id="UP000030816">
    <property type="component" value="Unassembled WGS sequence"/>
</dbReference>
<accession>A0A0B2WFV1</accession>
<organism evidence="1 2">
    <name type="scientific">Metarhizium album (strain ARSEF 1941)</name>
    <dbReference type="NCBI Taxonomy" id="1081103"/>
    <lineage>
        <taxon>Eukaryota</taxon>
        <taxon>Fungi</taxon>
        <taxon>Dikarya</taxon>
        <taxon>Ascomycota</taxon>
        <taxon>Pezizomycotina</taxon>
        <taxon>Sordariomycetes</taxon>
        <taxon>Hypocreomycetidae</taxon>
        <taxon>Hypocreales</taxon>
        <taxon>Clavicipitaceae</taxon>
        <taxon>Metarhizium</taxon>
    </lineage>
</organism>
<reference evidence="1 2" key="1">
    <citation type="journal article" date="2014" name="Proc. Natl. Acad. Sci. U.S.A.">
        <title>Trajectory and genomic determinants of fungal-pathogen speciation and host adaptation.</title>
        <authorList>
            <person name="Hu X."/>
            <person name="Xiao G."/>
            <person name="Zheng P."/>
            <person name="Shang Y."/>
            <person name="Su Y."/>
            <person name="Zhang X."/>
            <person name="Liu X."/>
            <person name="Zhan S."/>
            <person name="St Leger R.J."/>
            <person name="Wang C."/>
        </authorList>
    </citation>
    <scope>NUCLEOTIDE SEQUENCE [LARGE SCALE GENOMIC DNA]</scope>
    <source>
        <strain evidence="1 2">ARSEF 1941</strain>
    </source>
</reference>
<comment type="caution">
    <text evidence="1">The sequence shown here is derived from an EMBL/GenBank/DDBJ whole genome shotgun (WGS) entry which is preliminary data.</text>
</comment>
<keyword evidence="2" id="KW-1185">Reference proteome</keyword>
<dbReference type="OrthoDB" id="3471201at2759"/>
<dbReference type="STRING" id="1081103.A0A0B2WFV1"/>
<sequence>MATQNATSQSPSDPCVIISGFVAIGKTWLTENASSAGLYDYNILDLDSAQFPKDADGRRGPEFKPAYLAKVKESIAPNTIILVSTHVEIRTALVEQGLNYALVYPSDHLKEEWISRLQEREETEKLVQVVQNLWPDMMDGCKSQSSCQHFVLGEGQYLSDIIGDIIRHVKPIKDQRQGVQAGNRPTTPHGDI</sequence>
<dbReference type="EMBL" id="AZHE01000029">
    <property type="protein sequence ID" value="KHN94831.1"/>
    <property type="molecule type" value="Genomic_DNA"/>
</dbReference>
<dbReference type="GeneID" id="63741705"/>
<gene>
    <name evidence="1" type="ORF">MAM_07250</name>
</gene>